<evidence type="ECO:0000256" key="7">
    <source>
        <dbReference type="ARBA" id="ARBA00023136"/>
    </source>
</evidence>
<evidence type="ECO:0000256" key="1">
    <source>
        <dbReference type="ARBA" id="ARBA00004429"/>
    </source>
</evidence>
<sequence>MTDPAHDSAPSAPATTVAAPAAAWIPPMEFAAEAAQPLAVAEEQALLSAGALVPAASETDTVADDPIHPAPPTPPPQRRALRWLVGAMAGLLVVGVGLDTADTLARAFAASAALGLLVALLLTGAGLALVGLLVGEWRALRRLRAIESLRREAERLTLGQRHGSAGSFAGALTALYAPRPELQGALTRLRDHVTDAHDDGEIVRLLDHELLTPIDRMAHQRVLLAARDTAVTTALSPSALLDLTVVLWRNLKLVREIAALYGAQPGYIGSVRLLRRMLANLAVAGLTESAHHLAVEALGGTIAAAISTRMGQGVINGLLTARVGLTAMHLCRPIAFGPGNRPSLTRIRKEVLTLPQQLL</sequence>
<evidence type="ECO:0000256" key="8">
    <source>
        <dbReference type="SAM" id="Phobius"/>
    </source>
</evidence>
<comment type="subcellular location">
    <subcellularLocation>
        <location evidence="1">Cell inner membrane</location>
        <topology evidence="1">Multi-pass membrane protein</topology>
    </subcellularLocation>
</comment>
<dbReference type="EMBL" id="RXMA01000004">
    <property type="protein sequence ID" value="RTR22377.1"/>
    <property type="molecule type" value="Genomic_DNA"/>
</dbReference>
<keyword evidence="3" id="KW-1003">Cell membrane</keyword>
<dbReference type="Proteomes" id="UP000277007">
    <property type="component" value="Unassembled WGS sequence"/>
</dbReference>
<dbReference type="InterPro" id="IPR021147">
    <property type="entry name" value="DUF697"/>
</dbReference>
<feature type="transmembrane region" description="Helical" evidence="8">
    <location>
        <begin position="80"/>
        <end position="98"/>
    </location>
</feature>
<dbReference type="Pfam" id="PF05128">
    <property type="entry name" value="DUF697"/>
    <property type="match status" value="1"/>
</dbReference>
<evidence type="ECO:0000256" key="3">
    <source>
        <dbReference type="ARBA" id="ARBA00022475"/>
    </source>
</evidence>
<dbReference type="RefSeq" id="WP_126613105.1">
    <property type="nucleotide sequence ID" value="NZ_JBHUCY010000053.1"/>
</dbReference>
<comment type="similarity">
    <text evidence="2">Belongs to the UPF0283 family.</text>
</comment>
<protein>
    <submittedName>
        <fullName evidence="9">TIGR01620 family protein</fullName>
    </submittedName>
</protein>
<keyword evidence="5 8" id="KW-0812">Transmembrane</keyword>
<organism evidence="9 10">
    <name type="scientific">Azospirillum griseum</name>
    <dbReference type="NCBI Taxonomy" id="2496639"/>
    <lineage>
        <taxon>Bacteria</taxon>
        <taxon>Pseudomonadati</taxon>
        <taxon>Pseudomonadota</taxon>
        <taxon>Alphaproteobacteria</taxon>
        <taxon>Rhodospirillales</taxon>
        <taxon>Azospirillaceae</taxon>
        <taxon>Azospirillum</taxon>
    </lineage>
</organism>
<dbReference type="InterPro" id="IPR006507">
    <property type="entry name" value="UPF0283"/>
</dbReference>
<gene>
    <name evidence="9" type="ORF">EJ903_05975</name>
</gene>
<accession>A0A431VK15</accession>
<dbReference type="PANTHER" id="PTHR39342:SF1">
    <property type="entry name" value="UPF0283 MEMBRANE PROTEIN YCJF"/>
    <property type="match status" value="1"/>
</dbReference>
<keyword evidence="10" id="KW-1185">Reference proteome</keyword>
<evidence type="ECO:0000313" key="9">
    <source>
        <dbReference type="EMBL" id="RTR22377.1"/>
    </source>
</evidence>
<keyword evidence="7 8" id="KW-0472">Membrane</keyword>
<dbReference type="NCBIfam" id="TIGR01620">
    <property type="entry name" value="hyp_HI0043"/>
    <property type="match status" value="1"/>
</dbReference>
<evidence type="ECO:0000256" key="6">
    <source>
        <dbReference type="ARBA" id="ARBA00022989"/>
    </source>
</evidence>
<proteinExistence type="inferred from homology"/>
<keyword evidence="6 8" id="KW-1133">Transmembrane helix</keyword>
<comment type="caution">
    <text evidence="9">The sequence shown here is derived from an EMBL/GenBank/DDBJ whole genome shotgun (WGS) entry which is preliminary data.</text>
</comment>
<evidence type="ECO:0000256" key="4">
    <source>
        <dbReference type="ARBA" id="ARBA00022519"/>
    </source>
</evidence>
<dbReference type="AlphaFoldDB" id="A0A431VK15"/>
<evidence type="ECO:0000256" key="2">
    <source>
        <dbReference type="ARBA" id="ARBA00008255"/>
    </source>
</evidence>
<dbReference type="PANTHER" id="PTHR39342">
    <property type="entry name" value="UPF0283 MEMBRANE PROTEIN YCJF"/>
    <property type="match status" value="1"/>
</dbReference>
<dbReference type="GO" id="GO:0005886">
    <property type="term" value="C:plasma membrane"/>
    <property type="evidence" value="ECO:0007669"/>
    <property type="project" value="UniProtKB-SubCell"/>
</dbReference>
<evidence type="ECO:0000313" key="10">
    <source>
        <dbReference type="Proteomes" id="UP000277007"/>
    </source>
</evidence>
<keyword evidence="4" id="KW-0997">Cell inner membrane</keyword>
<dbReference type="OrthoDB" id="9816060at2"/>
<evidence type="ECO:0000256" key="5">
    <source>
        <dbReference type="ARBA" id="ARBA00022692"/>
    </source>
</evidence>
<reference evidence="9 10" key="1">
    <citation type="submission" date="2018-12" db="EMBL/GenBank/DDBJ databases">
        <authorList>
            <person name="Yang Y."/>
        </authorList>
    </citation>
    <scope>NUCLEOTIDE SEQUENCE [LARGE SCALE GENOMIC DNA]</scope>
    <source>
        <strain evidence="9 10">L-25-5w-1</strain>
    </source>
</reference>
<feature type="transmembrane region" description="Helical" evidence="8">
    <location>
        <begin position="110"/>
        <end position="134"/>
    </location>
</feature>
<name>A0A431VK15_9PROT</name>